<accession>A0AAW0N9I0</accession>
<comment type="caution">
    <text evidence="2">The sequence shown here is derived from an EMBL/GenBank/DDBJ whole genome shotgun (WGS) entry which is preliminary data.</text>
</comment>
<dbReference type="Proteomes" id="UP001460270">
    <property type="component" value="Unassembled WGS sequence"/>
</dbReference>
<feature type="region of interest" description="Disordered" evidence="1">
    <location>
        <begin position="1"/>
        <end position="76"/>
    </location>
</feature>
<sequence>MKAHRPGARDGKAASFKHGKERTRSARRGPDKAHGDRTERAGGPDPERGDQTRSGEGMSLLEHGRTGSGAHGENRPRSVQEYRLKHGQTGPGARGKSANRLEMDTTTGRTAVLETYKSWRRTSPGDVQVLETCRSCRLTGPGDAQVLKTYRSWNVQVLETHRFLETHRSWRRTGLETCRSERLTGPGDAQTLETSQVRRRTGPGDAQVLGRTGLGQTVWRRYRSWRRTGPGELRSWRRTGPGDAQVLESTGPGDTGRGNVQVLETLSPGDVKVLERWKAAVNHLLQQSTQCAAQRVSVPDLAPARHSDEEVRMDSMMTVVTCTLSGPAA</sequence>
<proteinExistence type="predicted"/>
<protein>
    <submittedName>
        <fullName evidence="2">Uncharacterized protein</fullName>
    </submittedName>
</protein>
<keyword evidence="3" id="KW-1185">Reference proteome</keyword>
<name>A0AAW0N9I0_9GOBI</name>
<feature type="compositionally biased region" description="Basic and acidic residues" evidence="1">
    <location>
        <begin position="22"/>
        <end position="53"/>
    </location>
</feature>
<feature type="region of interest" description="Disordered" evidence="1">
    <location>
        <begin position="232"/>
        <end position="259"/>
    </location>
</feature>
<evidence type="ECO:0000256" key="1">
    <source>
        <dbReference type="SAM" id="MobiDB-lite"/>
    </source>
</evidence>
<gene>
    <name evidence="2" type="ORF">WMY93_024285</name>
</gene>
<evidence type="ECO:0000313" key="2">
    <source>
        <dbReference type="EMBL" id="KAK7888725.1"/>
    </source>
</evidence>
<organism evidence="2 3">
    <name type="scientific">Mugilogobius chulae</name>
    <name type="common">yellowstripe goby</name>
    <dbReference type="NCBI Taxonomy" id="88201"/>
    <lineage>
        <taxon>Eukaryota</taxon>
        <taxon>Metazoa</taxon>
        <taxon>Chordata</taxon>
        <taxon>Craniata</taxon>
        <taxon>Vertebrata</taxon>
        <taxon>Euteleostomi</taxon>
        <taxon>Actinopterygii</taxon>
        <taxon>Neopterygii</taxon>
        <taxon>Teleostei</taxon>
        <taxon>Neoteleostei</taxon>
        <taxon>Acanthomorphata</taxon>
        <taxon>Gobiaria</taxon>
        <taxon>Gobiiformes</taxon>
        <taxon>Gobioidei</taxon>
        <taxon>Gobiidae</taxon>
        <taxon>Gobionellinae</taxon>
        <taxon>Mugilogobius</taxon>
    </lineage>
</organism>
<evidence type="ECO:0000313" key="3">
    <source>
        <dbReference type="Proteomes" id="UP001460270"/>
    </source>
</evidence>
<dbReference type="EMBL" id="JBBPFD010000018">
    <property type="protein sequence ID" value="KAK7888725.1"/>
    <property type="molecule type" value="Genomic_DNA"/>
</dbReference>
<dbReference type="AlphaFoldDB" id="A0AAW0N9I0"/>
<reference evidence="3" key="1">
    <citation type="submission" date="2024-04" db="EMBL/GenBank/DDBJ databases">
        <title>Salinicola lusitanus LLJ914,a marine bacterium isolated from the Okinawa Trough.</title>
        <authorList>
            <person name="Li J."/>
        </authorList>
    </citation>
    <scope>NUCLEOTIDE SEQUENCE [LARGE SCALE GENOMIC DNA]</scope>
</reference>